<evidence type="ECO:0000313" key="3">
    <source>
        <dbReference type="Proteomes" id="UP000515158"/>
    </source>
</evidence>
<evidence type="ECO:0000256" key="1">
    <source>
        <dbReference type="SAM" id="MobiDB-lite"/>
    </source>
</evidence>
<dbReference type="RefSeq" id="XP_034244725.1">
    <property type="nucleotide sequence ID" value="XM_034388834.1"/>
</dbReference>
<dbReference type="OrthoDB" id="9448812at2759"/>
<protein>
    <submittedName>
        <fullName evidence="4">Uncharacterized protein LOC117647177</fullName>
    </submittedName>
</protein>
<keyword evidence="3" id="KW-1185">Reference proteome</keyword>
<gene>
    <name evidence="4" type="primary">LOC117647177</name>
</gene>
<dbReference type="AlphaFoldDB" id="A0A6P8Z3T1"/>
<organism evidence="4">
    <name type="scientific">Thrips palmi</name>
    <name type="common">Melon thrips</name>
    <dbReference type="NCBI Taxonomy" id="161013"/>
    <lineage>
        <taxon>Eukaryota</taxon>
        <taxon>Metazoa</taxon>
        <taxon>Ecdysozoa</taxon>
        <taxon>Arthropoda</taxon>
        <taxon>Hexapoda</taxon>
        <taxon>Insecta</taxon>
        <taxon>Pterygota</taxon>
        <taxon>Neoptera</taxon>
        <taxon>Paraneoptera</taxon>
        <taxon>Thysanoptera</taxon>
        <taxon>Terebrantia</taxon>
        <taxon>Thripoidea</taxon>
        <taxon>Thripidae</taxon>
        <taxon>Thrips</taxon>
    </lineage>
</organism>
<dbReference type="GeneID" id="117647177"/>
<name>A0A6P8Z3T1_THRPL</name>
<sequence length="747" mass="84284">MGNSSSRRRLKDYSISPDAQYYCSPCSTFVQKCDIVDHERGLKHRLKYEGWISCLRKKSSEPCQEVKVSSENQLCPVSRSKVSVKDASTSMDFSEYGNIDQQGEKLLEEFFILEKDQVENRGEHYFCTKCSLHGKPFEILSHILGKNQCCNVDEQESEVLEEKLRILTTLMSILVMKQMYDLLKLISVDAVPRLVDVLCYKKSQNLCNDKLSETHKLDVLKESDSDSVSTSESDSDSVSTSESSEDSNKNNEEIMDDLSDDIMLAEASAPDDAVQLHKQHDGKELISNAAINTFTAVDVMRETEKYFLLDGIVEVVPGRYHCNLCNNDGNIKEMAGHALNGRSHFSLKYLRSQPISTLEKKLIIINFFRLAKIRNEAVVAHISRHQLNFAKTALQGRLASMNHFLPSTDSYYKHAEKGTDKQGLPSLALPGTSKIREMDIPSSATSTSSLKHSGMRNKSEERAPSGNIITIGDTASESLQQQMQTACAGRDLNDFEMECGTCGAVFEIFNDDVDLSLDMHIQTDPQHALAIAVPVERNSQSLSEINTVVKSTVEHPKPPILRQTSKENEDRLLDLTAKRERQAFEFKENKARVIDKVLKLEQKFVMMRENKYYCELCVVHVNSESQITHHILSPRHMSSRWIKRHTPEELRQKLLQLKSLLAFKYAGAAVCLAIDIIDKHQGKEGSSSESQTPKRIEPCSKDNPKVFYCDACKIKMSIGSKPQHLRGKRHKANSSALLLNFKRSTNS</sequence>
<dbReference type="PROSITE" id="PS00028">
    <property type="entry name" value="ZINC_FINGER_C2H2_1"/>
    <property type="match status" value="1"/>
</dbReference>
<reference evidence="4" key="1">
    <citation type="submission" date="2025-08" db="UniProtKB">
        <authorList>
            <consortium name="RefSeq"/>
        </authorList>
    </citation>
    <scope>IDENTIFICATION</scope>
    <source>
        <tissue evidence="4">Total insect</tissue>
    </source>
</reference>
<feature type="compositionally biased region" description="Low complexity" evidence="1">
    <location>
        <begin position="226"/>
        <end position="242"/>
    </location>
</feature>
<accession>A0A6P8Z3T1</accession>
<feature type="region of interest" description="Disordered" evidence="1">
    <location>
        <begin position="221"/>
        <end position="252"/>
    </location>
</feature>
<dbReference type="KEGG" id="tpal:117647177"/>
<feature type="domain" description="C2H2-type" evidence="2">
    <location>
        <begin position="614"/>
        <end position="636"/>
    </location>
</feature>
<evidence type="ECO:0000313" key="4">
    <source>
        <dbReference type="RefSeq" id="XP_034244725.1"/>
    </source>
</evidence>
<dbReference type="SMART" id="SM00451">
    <property type="entry name" value="ZnF_U1"/>
    <property type="match status" value="3"/>
</dbReference>
<dbReference type="GO" id="GO:0008270">
    <property type="term" value="F:zinc ion binding"/>
    <property type="evidence" value="ECO:0007669"/>
    <property type="project" value="InterPro"/>
</dbReference>
<dbReference type="InterPro" id="IPR003604">
    <property type="entry name" value="Matrin/U1-like-C_Znf_C2H2"/>
</dbReference>
<dbReference type="InterPro" id="IPR013087">
    <property type="entry name" value="Znf_C2H2_type"/>
</dbReference>
<proteinExistence type="predicted"/>
<feature type="region of interest" description="Disordered" evidence="1">
    <location>
        <begin position="435"/>
        <end position="466"/>
    </location>
</feature>
<dbReference type="GO" id="GO:0003676">
    <property type="term" value="F:nucleic acid binding"/>
    <property type="evidence" value="ECO:0007669"/>
    <property type="project" value="InterPro"/>
</dbReference>
<dbReference type="InParanoid" id="A0A6P8Z3T1"/>
<dbReference type="Proteomes" id="UP000515158">
    <property type="component" value="Unplaced"/>
</dbReference>
<evidence type="ECO:0000259" key="2">
    <source>
        <dbReference type="PROSITE" id="PS00028"/>
    </source>
</evidence>